<evidence type="ECO:0000313" key="1">
    <source>
        <dbReference type="EMBL" id="EFH87565.1"/>
    </source>
</evidence>
<protein>
    <submittedName>
        <fullName evidence="1">Uncharacterized protein</fullName>
    </submittedName>
</protein>
<dbReference type="InParanoid" id="D6TPY0"/>
<organism evidence="1 2">
    <name type="scientific">Ktedonobacter racemifer DSM 44963</name>
    <dbReference type="NCBI Taxonomy" id="485913"/>
    <lineage>
        <taxon>Bacteria</taxon>
        <taxon>Bacillati</taxon>
        <taxon>Chloroflexota</taxon>
        <taxon>Ktedonobacteria</taxon>
        <taxon>Ktedonobacterales</taxon>
        <taxon>Ktedonobacteraceae</taxon>
        <taxon>Ktedonobacter</taxon>
    </lineage>
</organism>
<comment type="caution">
    <text evidence="1">The sequence shown here is derived from an EMBL/GenBank/DDBJ whole genome shotgun (WGS) entry which is preliminary data.</text>
</comment>
<name>D6TPY0_KTERA</name>
<sequence>MINDECWNDECWKKYYFLLSELQSIEAALRYADAQPDKASYDESTEIILAHLITMKNTIDYLVSKVIT</sequence>
<dbReference type="RefSeq" id="WP_007912851.1">
    <property type="nucleotide sequence ID" value="NZ_ADVG01000002.1"/>
</dbReference>
<dbReference type="AlphaFoldDB" id="D6TPY0"/>
<accession>D6TPY0</accession>
<dbReference type="Proteomes" id="UP000004508">
    <property type="component" value="Unassembled WGS sequence"/>
</dbReference>
<dbReference type="EMBL" id="ADVG01000002">
    <property type="protein sequence ID" value="EFH87565.1"/>
    <property type="molecule type" value="Genomic_DNA"/>
</dbReference>
<proteinExistence type="predicted"/>
<reference evidence="1 2" key="1">
    <citation type="journal article" date="2011" name="Stand. Genomic Sci.">
        <title>Non-contiguous finished genome sequence and contextual data of the filamentous soil bacterium Ktedonobacter racemifer type strain (SOSP1-21).</title>
        <authorList>
            <person name="Chang Y.J."/>
            <person name="Land M."/>
            <person name="Hauser L."/>
            <person name="Chertkov O."/>
            <person name="Del Rio T.G."/>
            <person name="Nolan M."/>
            <person name="Copeland A."/>
            <person name="Tice H."/>
            <person name="Cheng J.F."/>
            <person name="Lucas S."/>
            <person name="Han C."/>
            <person name="Goodwin L."/>
            <person name="Pitluck S."/>
            <person name="Ivanova N."/>
            <person name="Ovchinikova G."/>
            <person name="Pati A."/>
            <person name="Chen A."/>
            <person name="Palaniappan K."/>
            <person name="Mavromatis K."/>
            <person name="Liolios K."/>
            <person name="Brettin T."/>
            <person name="Fiebig A."/>
            <person name="Rohde M."/>
            <person name="Abt B."/>
            <person name="Goker M."/>
            <person name="Detter J.C."/>
            <person name="Woyke T."/>
            <person name="Bristow J."/>
            <person name="Eisen J.A."/>
            <person name="Markowitz V."/>
            <person name="Hugenholtz P."/>
            <person name="Kyrpides N.C."/>
            <person name="Klenk H.P."/>
            <person name="Lapidus A."/>
        </authorList>
    </citation>
    <scope>NUCLEOTIDE SEQUENCE [LARGE SCALE GENOMIC DNA]</scope>
    <source>
        <strain evidence="2">DSM 44963</strain>
    </source>
</reference>
<gene>
    <name evidence="1" type="ORF">Krac_8901</name>
</gene>
<evidence type="ECO:0000313" key="2">
    <source>
        <dbReference type="Proteomes" id="UP000004508"/>
    </source>
</evidence>
<keyword evidence="2" id="KW-1185">Reference proteome</keyword>